<dbReference type="InterPro" id="IPR010982">
    <property type="entry name" value="Lambda_DNA-bd_dom_sf"/>
</dbReference>
<reference evidence="2" key="1">
    <citation type="submission" date="2023-01" db="EMBL/GenBank/DDBJ databases">
        <title>Human gut microbiome strain richness.</title>
        <authorList>
            <person name="Chen-Liaw A."/>
        </authorList>
    </citation>
    <scope>NUCLEOTIDE SEQUENCE</scope>
    <source>
        <strain evidence="2">2225st1_A6_2225SCRN_200828</strain>
    </source>
</reference>
<proteinExistence type="predicted"/>
<dbReference type="Pfam" id="PF01381">
    <property type="entry name" value="HTH_3"/>
    <property type="match status" value="1"/>
</dbReference>
<dbReference type="SUPFAM" id="SSF47413">
    <property type="entry name" value="lambda repressor-like DNA-binding domains"/>
    <property type="match status" value="1"/>
</dbReference>
<name>A0AAW6BX66_FLAPL</name>
<accession>A0AAW6BX66</accession>
<dbReference type="CDD" id="cd00093">
    <property type="entry name" value="HTH_XRE"/>
    <property type="match status" value="1"/>
</dbReference>
<comment type="caution">
    <text evidence="2">The sequence shown here is derived from an EMBL/GenBank/DDBJ whole genome shotgun (WGS) entry which is preliminary data.</text>
</comment>
<dbReference type="SMART" id="SM00530">
    <property type="entry name" value="HTH_XRE"/>
    <property type="match status" value="1"/>
</dbReference>
<sequence length="119" mass="13250">MDKAVFVQNIKKYCAAKGVKPTVACRESGVGSSFINNIESRGQVPSVEKVQLLAQYLGVTVGELLGEDPSKSTNGPPRPYLVFRFNQLSPKSQEDVMAFVEYRWVQDQKEKADEEPKTP</sequence>
<evidence type="ECO:0000313" key="2">
    <source>
        <dbReference type="EMBL" id="MDB7904375.1"/>
    </source>
</evidence>
<protein>
    <submittedName>
        <fullName evidence="2">Helix-turn-helix transcriptional regulator</fullName>
    </submittedName>
</protein>
<organism evidence="2 3">
    <name type="scientific">Flavonifractor plautii</name>
    <name type="common">Fusobacterium plautii</name>
    <dbReference type="NCBI Taxonomy" id="292800"/>
    <lineage>
        <taxon>Bacteria</taxon>
        <taxon>Bacillati</taxon>
        <taxon>Bacillota</taxon>
        <taxon>Clostridia</taxon>
        <taxon>Eubacteriales</taxon>
        <taxon>Oscillospiraceae</taxon>
        <taxon>Flavonifractor</taxon>
    </lineage>
</organism>
<dbReference type="RefSeq" id="WP_195325189.1">
    <property type="nucleotide sequence ID" value="NZ_CAXUMB010000032.1"/>
</dbReference>
<feature type="domain" description="HTH cro/C1-type" evidence="1">
    <location>
        <begin position="10"/>
        <end position="64"/>
    </location>
</feature>
<evidence type="ECO:0000259" key="1">
    <source>
        <dbReference type="PROSITE" id="PS50943"/>
    </source>
</evidence>
<gene>
    <name evidence="2" type="ORF">PND83_00090</name>
</gene>
<dbReference type="PROSITE" id="PS50943">
    <property type="entry name" value="HTH_CROC1"/>
    <property type="match status" value="1"/>
</dbReference>
<dbReference type="GO" id="GO:0003677">
    <property type="term" value="F:DNA binding"/>
    <property type="evidence" value="ECO:0007669"/>
    <property type="project" value="InterPro"/>
</dbReference>
<evidence type="ECO:0000313" key="3">
    <source>
        <dbReference type="Proteomes" id="UP001211006"/>
    </source>
</evidence>
<dbReference type="Proteomes" id="UP001211006">
    <property type="component" value="Unassembled WGS sequence"/>
</dbReference>
<dbReference type="Gene3D" id="1.10.260.40">
    <property type="entry name" value="lambda repressor-like DNA-binding domains"/>
    <property type="match status" value="1"/>
</dbReference>
<dbReference type="AlphaFoldDB" id="A0AAW6BX66"/>
<dbReference type="InterPro" id="IPR001387">
    <property type="entry name" value="Cro/C1-type_HTH"/>
</dbReference>
<dbReference type="EMBL" id="JAQLWO010000001">
    <property type="protein sequence ID" value="MDB7904375.1"/>
    <property type="molecule type" value="Genomic_DNA"/>
</dbReference>